<keyword evidence="4" id="KW-1185">Reference proteome</keyword>
<reference evidence="3 4" key="1">
    <citation type="journal article" date="2012" name="Proc. Natl. Acad. Sci. U.S.A.">
        <title>Antigenic diversity is generated by distinct evolutionary mechanisms in African trypanosome species.</title>
        <authorList>
            <person name="Jackson A.P."/>
            <person name="Berry A."/>
            <person name="Aslett M."/>
            <person name="Allison H.C."/>
            <person name="Burton P."/>
            <person name="Vavrova-Anderson J."/>
            <person name="Brown R."/>
            <person name="Browne H."/>
            <person name="Corton N."/>
            <person name="Hauser H."/>
            <person name="Gamble J."/>
            <person name="Gilderthorp R."/>
            <person name="Marcello L."/>
            <person name="McQuillan J."/>
            <person name="Otto T.D."/>
            <person name="Quail M.A."/>
            <person name="Sanders M.J."/>
            <person name="van Tonder A."/>
            <person name="Ginger M.L."/>
            <person name="Field M.C."/>
            <person name="Barry J.D."/>
            <person name="Hertz-Fowler C."/>
            <person name="Berriman M."/>
        </authorList>
    </citation>
    <scope>NUCLEOTIDE SEQUENCE</scope>
    <source>
        <strain evidence="3 4">Y486</strain>
    </source>
</reference>
<dbReference type="EMBL" id="CAEX01004106">
    <property type="protein sequence ID" value="CCD19784.1"/>
    <property type="molecule type" value="Genomic_DNA"/>
</dbReference>
<accession>F9WQF6</accession>
<feature type="compositionally biased region" description="Basic and acidic residues" evidence="1">
    <location>
        <begin position="167"/>
        <end position="176"/>
    </location>
</feature>
<evidence type="ECO:0000313" key="4">
    <source>
        <dbReference type="Proteomes" id="UP000009027"/>
    </source>
</evidence>
<evidence type="ECO:0008006" key="5">
    <source>
        <dbReference type="Google" id="ProtNLM"/>
    </source>
</evidence>
<evidence type="ECO:0000313" key="3">
    <source>
        <dbReference type="EMBL" id="CCD19784.1"/>
    </source>
</evidence>
<sequence>MSVTTLVFAATVAATATCCRANEYAVQTEKAGKACDLSGALKTAAKEAVEHASRSHALALAAEARVSALMRWNFAQRGMHGNGATGEVAKAKAHIEATLKQAKSKATEAGSRAEKALNAAVTLARKAQVQAGKIDGMVDMLATWNSGRQTSASGGSDVPRRYGRQRAKMDWQEQRRRQTRHSGKATESMRLRLGTGQGTAAREQGPRGDSRHRRGRPRRNGHQWKNSGAKHRAKHSRRHMPLVLRTHNGLRHLAGRSQHAVRSPGRTVGTQRNRIRAQDIARGKSGQRHHDGAGQRRGNQQQRRSTPSHREAHRGTKGREGSTSRRTGCGR</sequence>
<dbReference type="AlphaFoldDB" id="F9WQF6"/>
<protein>
    <recommendedName>
        <fullName evidence="5">Trypanosoma vivax</fullName>
    </recommendedName>
</protein>
<feature type="compositionally biased region" description="Basic and acidic residues" evidence="1">
    <location>
        <begin position="308"/>
        <end position="323"/>
    </location>
</feature>
<evidence type="ECO:0000256" key="1">
    <source>
        <dbReference type="SAM" id="MobiDB-lite"/>
    </source>
</evidence>
<feature type="region of interest" description="Disordered" evidence="1">
    <location>
        <begin position="253"/>
        <end position="331"/>
    </location>
</feature>
<keyword evidence="2" id="KW-0732">Signal</keyword>
<feature type="chain" id="PRO_5003389465" description="Trypanosoma vivax" evidence="2">
    <location>
        <begin position="22"/>
        <end position="331"/>
    </location>
</feature>
<feature type="signal peptide" evidence="2">
    <location>
        <begin position="1"/>
        <end position="21"/>
    </location>
</feature>
<gene>
    <name evidence="3" type="ORF">TvY486_0025030</name>
</gene>
<organism evidence="3 4">
    <name type="scientific">Trypanosoma vivax (strain Y486)</name>
    <dbReference type="NCBI Taxonomy" id="1055687"/>
    <lineage>
        <taxon>Eukaryota</taxon>
        <taxon>Discoba</taxon>
        <taxon>Euglenozoa</taxon>
        <taxon>Kinetoplastea</taxon>
        <taxon>Metakinetoplastina</taxon>
        <taxon>Trypanosomatida</taxon>
        <taxon>Trypanosomatidae</taxon>
        <taxon>Trypanosoma</taxon>
        <taxon>Duttonella</taxon>
    </lineage>
</organism>
<feature type="compositionally biased region" description="Basic and acidic residues" evidence="1">
    <location>
        <begin position="276"/>
        <end position="294"/>
    </location>
</feature>
<feature type="region of interest" description="Disordered" evidence="1">
    <location>
        <begin position="147"/>
        <end position="240"/>
    </location>
</feature>
<evidence type="ECO:0000256" key="2">
    <source>
        <dbReference type="SAM" id="SignalP"/>
    </source>
</evidence>
<dbReference type="Proteomes" id="UP000009027">
    <property type="component" value="Unassembled WGS sequence"/>
</dbReference>
<dbReference type="VEuPathDB" id="TriTrypDB:TvY486_0025030"/>
<name>F9WQF6_TRYVY</name>
<proteinExistence type="predicted"/>
<feature type="compositionally biased region" description="Basic residues" evidence="1">
    <location>
        <begin position="210"/>
        <end position="240"/>
    </location>
</feature>